<dbReference type="PRINTS" id="PR00304">
    <property type="entry name" value="TCOMPLEXTCP1"/>
</dbReference>
<dbReference type="Gene3D" id="3.30.260.10">
    <property type="entry name" value="TCP-1-like chaperonin intermediate domain"/>
    <property type="match status" value="1"/>
</dbReference>
<dbReference type="PANTHER" id="PTHR11353">
    <property type="entry name" value="CHAPERONIN"/>
    <property type="match status" value="1"/>
</dbReference>
<dbReference type="InterPro" id="IPR027409">
    <property type="entry name" value="GroEL-like_apical_dom_sf"/>
</dbReference>
<dbReference type="InterPro" id="IPR017998">
    <property type="entry name" value="Chaperone_TCP-1"/>
</dbReference>
<dbReference type="SUPFAM" id="SSF48592">
    <property type="entry name" value="GroEL equatorial domain-like"/>
    <property type="match status" value="1"/>
</dbReference>
<comment type="subcellular location">
    <subcellularLocation>
        <location evidence="1">Cytoplasm</location>
    </subcellularLocation>
</comment>
<reference evidence="10" key="1">
    <citation type="submission" date="2025-08" db="UniProtKB">
        <authorList>
            <consortium name="RefSeq"/>
        </authorList>
    </citation>
    <scope>IDENTIFICATION</scope>
    <source>
        <strain evidence="10">Airmid</strain>
    </source>
</reference>
<keyword evidence="9" id="KW-1185">Reference proteome</keyword>
<dbReference type="FunFam" id="3.50.7.10:FF:000006">
    <property type="entry name" value="T-complex protein 1 subunit eta"/>
    <property type="match status" value="1"/>
</dbReference>
<keyword evidence="5 8" id="KW-0067">ATP-binding</keyword>
<dbReference type="PROSITE" id="PS00750">
    <property type="entry name" value="TCP1_1"/>
    <property type="match status" value="1"/>
</dbReference>
<evidence type="ECO:0000256" key="6">
    <source>
        <dbReference type="ARBA" id="ARBA00023186"/>
    </source>
</evidence>
<comment type="similarity">
    <text evidence="2 8">Belongs to the TCP-1 chaperonin family.</text>
</comment>
<keyword evidence="3" id="KW-0963">Cytoplasm</keyword>
<evidence type="ECO:0000256" key="3">
    <source>
        <dbReference type="ARBA" id="ARBA00022490"/>
    </source>
</evidence>
<keyword evidence="4 8" id="KW-0547">Nucleotide-binding</keyword>
<evidence type="ECO:0000256" key="1">
    <source>
        <dbReference type="ARBA" id="ARBA00004496"/>
    </source>
</evidence>
<evidence type="ECO:0000256" key="7">
    <source>
        <dbReference type="ARBA" id="ARBA00032221"/>
    </source>
</evidence>
<evidence type="ECO:0000256" key="4">
    <source>
        <dbReference type="ARBA" id="ARBA00022741"/>
    </source>
</evidence>
<dbReference type="InterPro" id="IPR002194">
    <property type="entry name" value="Chaperonin_TCP-1_CS"/>
</dbReference>
<sequence>MQAVNAPGLHRPIIILKAGTEASKGKQLVLSNFRACKMISDVVKSTLGPLGQDKLITVNKQTHITNDGATIMNLLMIEHPVAQILADVSQSQDAQMGDGTTSVVLLAAELLEQATCFVEAGAPAALICAGYRRACNLATAYLRRIAVDFSALNPAELRERVEKCAMTPLNSKLLATNRRFFARMVFDGVHQLLQHSDSFNHKLLSIVKVQGGSAEDSHWVQGVVFKKCFSYAGFENAPKQFKQGALVALLSFELELKAEKENAEIRINNMADYQKVIEAEWQNLIDKLDALVNAQVNVVLSRQCIGDIATQYLADRGVFCAGRVEADDLLRVSLATGGTVLNTVHDLRSEALGRARSFEEVQIGKHRYNVLTAEKPSPVSTIVVRGGAKHYLDEAERSLHDSIMICGRTLQSKLIVAGGGAVEMELYAYLQKAALKEHYRLQPFIQAFARALEVIPLTLAANSGLDSMRTLVQLRKLHHALAEEHRWKGVDCFESSGGPVTNMYEACVWEPYEVKNHMLNVALDAASLIINIDEMITNPSSNPAPNN</sequence>
<dbReference type="GO" id="GO:0016887">
    <property type="term" value="F:ATP hydrolysis activity"/>
    <property type="evidence" value="ECO:0007669"/>
    <property type="project" value="InterPro"/>
</dbReference>
<dbReference type="Gene3D" id="1.10.560.10">
    <property type="entry name" value="GroEL-like equatorial domain"/>
    <property type="match status" value="1"/>
</dbReference>
<proteinExistence type="inferred from homology"/>
<protein>
    <recommendedName>
        <fullName evidence="7">CCT-eta</fullName>
    </recommendedName>
</protein>
<evidence type="ECO:0000256" key="2">
    <source>
        <dbReference type="ARBA" id="ARBA00008020"/>
    </source>
</evidence>
<dbReference type="InterPro" id="IPR002423">
    <property type="entry name" value="Cpn60/GroEL/TCP-1"/>
</dbReference>
<dbReference type="OrthoDB" id="1935484at2759"/>
<dbReference type="SUPFAM" id="SSF54849">
    <property type="entry name" value="GroEL-intermediate domain like"/>
    <property type="match status" value="1"/>
</dbReference>
<name>A0A6P6Y796_DERPT</name>
<dbReference type="AlphaFoldDB" id="A0A6P6Y796"/>
<organism evidence="9 10">
    <name type="scientific">Dermatophagoides pteronyssinus</name>
    <name type="common">European house dust mite</name>
    <dbReference type="NCBI Taxonomy" id="6956"/>
    <lineage>
        <taxon>Eukaryota</taxon>
        <taxon>Metazoa</taxon>
        <taxon>Ecdysozoa</taxon>
        <taxon>Arthropoda</taxon>
        <taxon>Chelicerata</taxon>
        <taxon>Arachnida</taxon>
        <taxon>Acari</taxon>
        <taxon>Acariformes</taxon>
        <taxon>Sarcoptiformes</taxon>
        <taxon>Astigmata</taxon>
        <taxon>Psoroptidia</taxon>
        <taxon>Analgoidea</taxon>
        <taxon>Pyroglyphidae</taxon>
        <taxon>Dermatophagoidinae</taxon>
        <taxon>Dermatophagoides</taxon>
    </lineage>
</organism>
<dbReference type="GO" id="GO:0051082">
    <property type="term" value="F:unfolded protein binding"/>
    <property type="evidence" value="ECO:0007669"/>
    <property type="project" value="InterPro"/>
</dbReference>
<dbReference type="GO" id="GO:0005737">
    <property type="term" value="C:cytoplasm"/>
    <property type="evidence" value="ECO:0007669"/>
    <property type="project" value="UniProtKB-SubCell"/>
</dbReference>
<dbReference type="GO" id="GO:0140662">
    <property type="term" value="F:ATP-dependent protein folding chaperone"/>
    <property type="evidence" value="ECO:0007669"/>
    <property type="project" value="InterPro"/>
</dbReference>
<dbReference type="Pfam" id="PF00118">
    <property type="entry name" value="Cpn60_TCP1"/>
    <property type="match status" value="1"/>
</dbReference>
<evidence type="ECO:0000256" key="5">
    <source>
        <dbReference type="ARBA" id="ARBA00022840"/>
    </source>
</evidence>
<dbReference type="KEGG" id="dpte:113795303"/>
<accession>A0A6P6Y796</accession>
<evidence type="ECO:0000256" key="8">
    <source>
        <dbReference type="RuleBase" id="RU004187"/>
    </source>
</evidence>
<dbReference type="InParanoid" id="A0A6P6Y796"/>
<keyword evidence="6 8" id="KW-0143">Chaperone</keyword>
<dbReference type="PROSITE" id="PS00751">
    <property type="entry name" value="TCP1_2"/>
    <property type="match status" value="1"/>
</dbReference>
<dbReference type="PROSITE" id="PS00995">
    <property type="entry name" value="TCP1_3"/>
    <property type="match status" value="1"/>
</dbReference>
<evidence type="ECO:0000313" key="9">
    <source>
        <dbReference type="Proteomes" id="UP000515146"/>
    </source>
</evidence>
<dbReference type="Proteomes" id="UP000515146">
    <property type="component" value="Unplaced"/>
</dbReference>
<dbReference type="Gene3D" id="3.50.7.10">
    <property type="entry name" value="GroEL"/>
    <property type="match status" value="1"/>
</dbReference>
<evidence type="ECO:0000313" key="10">
    <source>
        <dbReference type="RefSeq" id="XP_027201298.1"/>
    </source>
</evidence>
<gene>
    <name evidence="10" type="primary">LOC113795303</name>
</gene>
<dbReference type="GO" id="GO:0005524">
    <property type="term" value="F:ATP binding"/>
    <property type="evidence" value="ECO:0007669"/>
    <property type="project" value="UniProtKB-KW"/>
</dbReference>
<dbReference type="RefSeq" id="XP_027201298.1">
    <property type="nucleotide sequence ID" value="XM_027345497.1"/>
</dbReference>
<dbReference type="InterPro" id="IPR027410">
    <property type="entry name" value="TCP-1-like_intermed_sf"/>
</dbReference>
<dbReference type="SUPFAM" id="SSF52029">
    <property type="entry name" value="GroEL apical domain-like"/>
    <property type="match status" value="1"/>
</dbReference>
<dbReference type="InterPro" id="IPR027413">
    <property type="entry name" value="GROEL-like_equatorial_sf"/>
</dbReference>